<keyword evidence="2 4" id="KW-0863">Zinc-finger</keyword>
<evidence type="ECO:0000256" key="4">
    <source>
        <dbReference type="PROSITE-ProRule" id="PRU00027"/>
    </source>
</evidence>
<evidence type="ECO:0000256" key="2">
    <source>
        <dbReference type="ARBA" id="ARBA00022771"/>
    </source>
</evidence>
<accession>A0A8S2HPQ8</accession>
<evidence type="ECO:0000313" key="8">
    <source>
        <dbReference type="Proteomes" id="UP000682733"/>
    </source>
</evidence>
<dbReference type="GO" id="GO:0008270">
    <property type="term" value="F:zinc ion binding"/>
    <property type="evidence" value="ECO:0007669"/>
    <property type="project" value="UniProtKB-KW"/>
</dbReference>
<dbReference type="Proteomes" id="UP000677228">
    <property type="component" value="Unassembled WGS sequence"/>
</dbReference>
<dbReference type="EMBL" id="CAJNOK010002648">
    <property type="protein sequence ID" value="CAF0869264.1"/>
    <property type="molecule type" value="Genomic_DNA"/>
</dbReference>
<protein>
    <recommendedName>
        <fullName evidence="5">BED-type domain-containing protein</fullName>
    </recommendedName>
</protein>
<reference evidence="7" key="1">
    <citation type="submission" date="2021-02" db="EMBL/GenBank/DDBJ databases">
        <authorList>
            <person name="Nowell W R."/>
        </authorList>
    </citation>
    <scope>NUCLEOTIDE SEQUENCE</scope>
</reference>
<evidence type="ECO:0000256" key="3">
    <source>
        <dbReference type="ARBA" id="ARBA00022833"/>
    </source>
</evidence>
<organism evidence="7 8">
    <name type="scientific">Didymodactylos carnosus</name>
    <dbReference type="NCBI Taxonomy" id="1234261"/>
    <lineage>
        <taxon>Eukaryota</taxon>
        <taxon>Metazoa</taxon>
        <taxon>Spiralia</taxon>
        <taxon>Gnathifera</taxon>
        <taxon>Rotifera</taxon>
        <taxon>Eurotatoria</taxon>
        <taxon>Bdelloidea</taxon>
        <taxon>Philodinida</taxon>
        <taxon>Philodinidae</taxon>
        <taxon>Didymodactylos</taxon>
    </lineage>
</organism>
<dbReference type="SUPFAM" id="SSF140996">
    <property type="entry name" value="Hermes dimerisation domain"/>
    <property type="match status" value="1"/>
</dbReference>
<dbReference type="InterPro" id="IPR003656">
    <property type="entry name" value="Znf_BED"/>
</dbReference>
<dbReference type="Gene3D" id="1.10.10.1070">
    <property type="entry name" value="Zinc finger, BED domain-containing"/>
    <property type="match status" value="1"/>
</dbReference>
<gene>
    <name evidence="6" type="ORF">OVA965_LOCUS8044</name>
    <name evidence="7" type="ORF">TMI583_LOCUS8040</name>
</gene>
<comment type="caution">
    <text evidence="7">The sequence shown here is derived from an EMBL/GenBank/DDBJ whole genome shotgun (WGS) entry which is preliminary data.</text>
</comment>
<sequence length="153" mass="17953">MDHTDYFIKNLFIQRKPPNTPKSSFIWNYFGRLYRKPNESLDLEKNYCKICFDKFKDEEPDVVFSSIRKKLGVYSVTSATGNMKNHLLAVHRISEPHQTKTTNQHIISMFSQDHHATKALQLKQQLGHQLTLMCCRDLLPFSIVENEGFQDFL</sequence>
<proteinExistence type="predicted"/>
<evidence type="ECO:0000259" key="5">
    <source>
        <dbReference type="PROSITE" id="PS50808"/>
    </source>
</evidence>
<keyword evidence="3" id="KW-0862">Zinc</keyword>
<dbReference type="AlphaFoldDB" id="A0A8S2HPQ8"/>
<keyword evidence="1" id="KW-0479">Metal-binding</keyword>
<evidence type="ECO:0000313" key="7">
    <source>
        <dbReference type="EMBL" id="CAF3654048.1"/>
    </source>
</evidence>
<name>A0A8S2HPQ8_9BILA</name>
<feature type="domain" description="BED-type" evidence="5">
    <location>
        <begin position="21"/>
        <end position="104"/>
    </location>
</feature>
<dbReference type="PROSITE" id="PS50808">
    <property type="entry name" value="ZF_BED"/>
    <property type="match status" value="1"/>
</dbReference>
<dbReference type="EMBL" id="CAJOBA010002649">
    <property type="protein sequence ID" value="CAF3654048.1"/>
    <property type="molecule type" value="Genomic_DNA"/>
</dbReference>
<evidence type="ECO:0000313" key="6">
    <source>
        <dbReference type="EMBL" id="CAF0869264.1"/>
    </source>
</evidence>
<dbReference type="GO" id="GO:0003677">
    <property type="term" value="F:DNA binding"/>
    <property type="evidence" value="ECO:0007669"/>
    <property type="project" value="InterPro"/>
</dbReference>
<evidence type="ECO:0000256" key="1">
    <source>
        <dbReference type="ARBA" id="ARBA00022723"/>
    </source>
</evidence>
<dbReference type="Proteomes" id="UP000682733">
    <property type="component" value="Unassembled WGS sequence"/>
</dbReference>